<evidence type="ECO:0000256" key="3">
    <source>
        <dbReference type="ARBA" id="ARBA00022801"/>
    </source>
</evidence>
<dbReference type="EMBL" id="JAFLVX010000032">
    <property type="protein sequence ID" value="MBO0477655.1"/>
    <property type="molecule type" value="Genomic_DNA"/>
</dbReference>
<dbReference type="SUPFAM" id="SSF52317">
    <property type="entry name" value="Class I glutamine amidotransferase-like"/>
    <property type="match status" value="1"/>
</dbReference>
<keyword evidence="7" id="KW-1185">Reference proteome</keyword>
<dbReference type="RefSeq" id="WP_206967830.1">
    <property type="nucleotide sequence ID" value="NZ_JAFLVX010000032.1"/>
</dbReference>
<name>A0ABS3HV75_9ENTE</name>
<gene>
    <name evidence="6" type="ORF">DOK76_11270</name>
</gene>
<comment type="similarity">
    <text evidence="1">Belongs to the peptidase S51 family.</text>
</comment>
<accession>A0ABS3HV75</accession>
<keyword evidence="5" id="KW-0472">Membrane</keyword>
<evidence type="ECO:0000256" key="5">
    <source>
        <dbReference type="SAM" id="Phobius"/>
    </source>
</evidence>
<evidence type="ECO:0000313" key="7">
    <source>
        <dbReference type="Proteomes" id="UP000664857"/>
    </source>
</evidence>
<dbReference type="Proteomes" id="UP000664857">
    <property type="component" value="Unassembled WGS sequence"/>
</dbReference>
<dbReference type="PANTHER" id="PTHR20842">
    <property type="entry name" value="PROTEASE S51 ALPHA-ASPARTYL DIPEPTIDASE"/>
    <property type="match status" value="1"/>
</dbReference>
<sequence length="198" mass="22145">MTQGQLMLLSGGGFSTETNSYIDQVALNLCQNKGKKRIVFVPTASHDAQGYIDKFKEAFSEHETYVLKAEDLEQSVGIEEMDIIYIGGGDPHYLVETWKTTGFDKIIIKCVAMGILVIGISAGAMCWFEKMRSEKKTTDGLGLLEGSMCPHYDEKCEETLDYDIWAKENPAIKHIKLNNNENLHVIDETIMAKIISLS</sequence>
<dbReference type="InterPro" id="IPR029062">
    <property type="entry name" value="Class_I_gatase-like"/>
</dbReference>
<dbReference type="InterPro" id="IPR005320">
    <property type="entry name" value="Peptidase_S51"/>
</dbReference>
<reference evidence="6 7" key="1">
    <citation type="submission" date="2021-03" db="EMBL/GenBank/DDBJ databases">
        <title>Enterococcal diversity collection.</title>
        <authorList>
            <person name="Gilmore M.S."/>
            <person name="Schwartzman J."/>
            <person name="Van Tyne D."/>
            <person name="Martin M."/>
            <person name="Earl A.M."/>
            <person name="Manson A.L."/>
            <person name="Straub T."/>
            <person name="Salamzade R."/>
            <person name="Saavedra J."/>
            <person name="Lebreton F."/>
            <person name="Prichula J."/>
            <person name="Schaufler K."/>
            <person name="Gaca A."/>
            <person name="Sgardioli B."/>
            <person name="Wagenaar J."/>
            <person name="Strong T."/>
        </authorList>
    </citation>
    <scope>NUCLEOTIDE SEQUENCE [LARGE SCALE GENOMIC DNA]</scope>
    <source>
        <strain evidence="6 7">DIV0080</strain>
    </source>
</reference>
<evidence type="ECO:0000256" key="1">
    <source>
        <dbReference type="ARBA" id="ARBA00006534"/>
    </source>
</evidence>
<evidence type="ECO:0000313" key="6">
    <source>
        <dbReference type="EMBL" id="MBO0477655.1"/>
    </source>
</evidence>
<keyword evidence="4" id="KW-0720">Serine protease</keyword>
<keyword evidence="3" id="KW-0378">Hydrolase</keyword>
<keyword evidence="2" id="KW-0645">Protease</keyword>
<keyword evidence="5" id="KW-1133">Transmembrane helix</keyword>
<dbReference type="Gene3D" id="3.40.50.880">
    <property type="match status" value="1"/>
</dbReference>
<protein>
    <submittedName>
        <fullName evidence="6">Type 1 glutamine amidotransferase-like domain-containing protein</fullName>
    </submittedName>
</protein>
<evidence type="ECO:0000256" key="4">
    <source>
        <dbReference type="ARBA" id="ARBA00022825"/>
    </source>
</evidence>
<feature type="transmembrane region" description="Helical" evidence="5">
    <location>
        <begin position="106"/>
        <end position="128"/>
    </location>
</feature>
<dbReference type="PANTHER" id="PTHR20842:SF0">
    <property type="entry name" value="ALPHA-ASPARTYL DIPEPTIDASE"/>
    <property type="match status" value="1"/>
</dbReference>
<evidence type="ECO:0000256" key="2">
    <source>
        <dbReference type="ARBA" id="ARBA00022670"/>
    </source>
</evidence>
<organism evidence="6 7">
    <name type="scientific">Candidatus Vagococcus giribetii</name>
    <dbReference type="NCBI Taxonomy" id="2230876"/>
    <lineage>
        <taxon>Bacteria</taxon>
        <taxon>Bacillati</taxon>
        <taxon>Bacillota</taxon>
        <taxon>Bacilli</taxon>
        <taxon>Lactobacillales</taxon>
        <taxon>Enterococcaceae</taxon>
        <taxon>Vagococcus</taxon>
    </lineage>
</organism>
<keyword evidence="5" id="KW-0812">Transmembrane</keyword>
<comment type="caution">
    <text evidence="6">The sequence shown here is derived from an EMBL/GenBank/DDBJ whole genome shotgun (WGS) entry which is preliminary data.</text>
</comment>
<proteinExistence type="inferred from homology"/>
<dbReference type="Pfam" id="PF03575">
    <property type="entry name" value="Peptidase_S51"/>
    <property type="match status" value="1"/>
</dbReference>